<feature type="region of interest" description="Disordered" evidence="1">
    <location>
        <begin position="103"/>
        <end position="125"/>
    </location>
</feature>
<dbReference type="STRING" id="1076256.A0A2H3B1H2"/>
<dbReference type="AlphaFoldDB" id="A0A2H3B1H2"/>
<reference evidence="3" key="1">
    <citation type="journal article" date="2017" name="Nat. Ecol. Evol.">
        <title>Genome expansion and lineage-specific genetic innovations in the forest pathogenic fungi Armillaria.</title>
        <authorList>
            <person name="Sipos G."/>
            <person name="Prasanna A.N."/>
            <person name="Walter M.C."/>
            <person name="O'Connor E."/>
            <person name="Balint B."/>
            <person name="Krizsan K."/>
            <person name="Kiss B."/>
            <person name="Hess J."/>
            <person name="Varga T."/>
            <person name="Slot J."/>
            <person name="Riley R."/>
            <person name="Boka B."/>
            <person name="Rigling D."/>
            <person name="Barry K."/>
            <person name="Lee J."/>
            <person name="Mihaltcheva S."/>
            <person name="LaButti K."/>
            <person name="Lipzen A."/>
            <person name="Waldron R."/>
            <person name="Moloney N.M."/>
            <person name="Sperisen C."/>
            <person name="Kredics L."/>
            <person name="Vagvoelgyi C."/>
            <person name="Patrignani A."/>
            <person name="Fitzpatrick D."/>
            <person name="Nagy I."/>
            <person name="Doyle S."/>
            <person name="Anderson J.B."/>
            <person name="Grigoriev I.V."/>
            <person name="Gueldener U."/>
            <person name="Muensterkoetter M."/>
            <person name="Nagy L.G."/>
        </authorList>
    </citation>
    <scope>NUCLEOTIDE SEQUENCE [LARGE SCALE GENOMIC DNA]</scope>
    <source>
        <strain evidence="3">28-4</strain>
    </source>
</reference>
<gene>
    <name evidence="2" type="ORF">ARMSODRAFT_1022758</name>
</gene>
<proteinExistence type="predicted"/>
<feature type="region of interest" description="Disordered" evidence="1">
    <location>
        <begin position="1"/>
        <end position="44"/>
    </location>
</feature>
<feature type="region of interest" description="Disordered" evidence="1">
    <location>
        <begin position="69"/>
        <end position="88"/>
    </location>
</feature>
<evidence type="ECO:0000313" key="2">
    <source>
        <dbReference type="EMBL" id="PBK64769.1"/>
    </source>
</evidence>
<accession>A0A2H3B1H2</accession>
<evidence type="ECO:0000313" key="3">
    <source>
        <dbReference type="Proteomes" id="UP000218334"/>
    </source>
</evidence>
<protein>
    <submittedName>
        <fullName evidence="2">Uncharacterized protein</fullName>
    </submittedName>
</protein>
<dbReference type="Proteomes" id="UP000218334">
    <property type="component" value="Unassembled WGS sequence"/>
</dbReference>
<dbReference type="EMBL" id="KZ293449">
    <property type="protein sequence ID" value="PBK64769.1"/>
    <property type="molecule type" value="Genomic_DNA"/>
</dbReference>
<feature type="compositionally biased region" description="Basic and acidic residues" evidence="1">
    <location>
        <begin position="25"/>
        <end position="44"/>
    </location>
</feature>
<organism evidence="2 3">
    <name type="scientific">Armillaria solidipes</name>
    <dbReference type="NCBI Taxonomy" id="1076256"/>
    <lineage>
        <taxon>Eukaryota</taxon>
        <taxon>Fungi</taxon>
        <taxon>Dikarya</taxon>
        <taxon>Basidiomycota</taxon>
        <taxon>Agaricomycotina</taxon>
        <taxon>Agaricomycetes</taxon>
        <taxon>Agaricomycetidae</taxon>
        <taxon>Agaricales</taxon>
        <taxon>Marasmiineae</taxon>
        <taxon>Physalacriaceae</taxon>
        <taxon>Armillaria</taxon>
    </lineage>
</organism>
<evidence type="ECO:0000256" key="1">
    <source>
        <dbReference type="SAM" id="MobiDB-lite"/>
    </source>
</evidence>
<feature type="compositionally biased region" description="Basic and acidic residues" evidence="1">
    <location>
        <begin position="74"/>
        <end position="83"/>
    </location>
</feature>
<sequence length="231" mass="26787">MAGQSSPVNDERPDQGGSDQPPGPTKEERLASTKERLIEKQRRVEDLRRQYEAALEESKGHDMIWNFNQTNDSGKGKAPDRGHQPIPEWAKPLYTRHDRYSVPRPPEKWTAPSPPPHPMGSFANDNPHLGIKPALLAPPKVFKGEHDDILRFLGDCQTYFEVFSTYFQLVSQMVPFAASHLNGPTKKWWVHHRQQYWSDHLWQLLLRHQIVSVENIQFPRIIWYISQQPNS</sequence>
<keyword evidence="3" id="KW-1185">Reference proteome</keyword>
<name>A0A2H3B1H2_9AGAR</name>